<keyword evidence="2" id="KW-0479">Metal-binding</keyword>
<evidence type="ECO:0000256" key="4">
    <source>
        <dbReference type="ARBA" id="ARBA00023239"/>
    </source>
</evidence>
<keyword evidence="4" id="KW-0456">Lyase</keyword>
<dbReference type="Gene3D" id="3.90.1590.10">
    <property type="entry name" value="glutathione-dependent formaldehyde- activating enzyme (gfa)"/>
    <property type="match status" value="1"/>
</dbReference>
<evidence type="ECO:0000256" key="3">
    <source>
        <dbReference type="ARBA" id="ARBA00022833"/>
    </source>
</evidence>
<dbReference type="SUPFAM" id="SSF51316">
    <property type="entry name" value="Mss4-like"/>
    <property type="match status" value="1"/>
</dbReference>
<accession>A0A3E0U7R3</accession>
<gene>
    <name evidence="6" type="ORF">DXX94_16375</name>
</gene>
<dbReference type="AlphaFoldDB" id="A0A3E0U7R3"/>
<keyword evidence="3" id="KW-0862">Zinc</keyword>
<comment type="similarity">
    <text evidence="1">Belongs to the Gfa family.</text>
</comment>
<sequence length="134" mass="14895">MLTGSCCCGKVSFSLADDFSQFYFCHCQQCQKLTGSAHAANLLTAPENIQWLQGEELLKRYDHPRRSFTKVFCTACGSGLPFLTQSKLFLIVPAGCLDTPPTRQPDAQMFCAEQTDWHQLGIDAPKHDGFPCND</sequence>
<dbReference type="PROSITE" id="PS51891">
    <property type="entry name" value="CENP_V_GFA"/>
    <property type="match status" value="1"/>
</dbReference>
<dbReference type="PANTHER" id="PTHR33337:SF40">
    <property type="entry name" value="CENP-V_GFA DOMAIN-CONTAINING PROTEIN-RELATED"/>
    <property type="match status" value="1"/>
</dbReference>
<organism evidence="6 7">
    <name type="scientific">Thalassotalea euphylliae</name>
    <dbReference type="NCBI Taxonomy" id="1655234"/>
    <lineage>
        <taxon>Bacteria</taxon>
        <taxon>Pseudomonadati</taxon>
        <taxon>Pseudomonadota</taxon>
        <taxon>Gammaproteobacteria</taxon>
        <taxon>Alteromonadales</taxon>
        <taxon>Colwelliaceae</taxon>
        <taxon>Thalassotalea</taxon>
    </lineage>
</organism>
<dbReference type="InterPro" id="IPR011057">
    <property type="entry name" value="Mss4-like_sf"/>
</dbReference>
<dbReference type="InterPro" id="IPR006913">
    <property type="entry name" value="CENP-V/GFA"/>
</dbReference>
<dbReference type="PANTHER" id="PTHR33337">
    <property type="entry name" value="GFA DOMAIN-CONTAINING PROTEIN"/>
    <property type="match status" value="1"/>
</dbReference>
<name>A0A3E0U7R3_9GAMM</name>
<proteinExistence type="inferred from homology"/>
<dbReference type="Proteomes" id="UP000256899">
    <property type="component" value="Unassembled WGS sequence"/>
</dbReference>
<evidence type="ECO:0000256" key="2">
    <source>
        <dbReference type="ARBA" id="ARBA00022723"/>
    </source>
</evidence>
<dbReference type="EMBL" id="QUOT01000001">
    <property type="protein sequence ID" value="REL32165.1"/>
    <property type="molecule type" value="Genomic_DNA"/>
</dbReference>
<feature type="domain" description="CENP-V/GFA" evidence="5">
    <location>
        <begin position="2"/>
        <end position="118"/>
    </location>
</feature>
<evidence type="ECO:0000259" key="5">
    <source>
        <dbReference type="PROSITE" id="PS51891"/>
    </source>
</evidence>
<dbReference type="GO" id="GO:0016846">
    <property type="term" value="F:carbon-sulfur lyase activity"/>
    <property type="evidence" value="ECO:0007669"/>
    <property type="project" value="InterPro"/>
</dbReference>
<dbReference type="GO" id="GO:0046872">
    <property type="term" value="F:metal ion binding"/>
    <property type="evidence" value="ECO:0007669"/>
    <property type="project" value="UniProtKB-KW"/>
</dbReference>
<comment type="caution">
    <text evidence="6">The sequence shown here is derived from an EMBL/GenBank/DDBJ whole genome shotgun (WGS) entry which is preliminary data.</text>
</comment>
<evidence type="ECO:0000313" key="7">
    <source>
        <dbReference type="Proteomes" id="UP000256899"/>
    </source>
</evidence>
<dbReference type="Pfam" id="PF04828">
    <property type="entry name" value="GFA"/>
    <property type="match status" value="1"/>
</dbReference>
<evidence type="ECO:0000313" key="6">
    <source>
        <dbReference type="EMBL" id="REL32165.1"/>
    </source>
</evidence>
<keyword evidence="7" id="KW-1185">Reference proteome</keyword>
<protein>
    <submittedName>
        <fullName evidence="6">Aldehyde-activating protein</fullName>
    </submittedName>
</protein>
<reference evidence="7" key="1">
    <citation type="submission" date="2018-08" db="EMBL/GenBank/DDBJ databases">
        <title>Thalassotalea euphylliae genome.</title>
        <authorList>
            <person name="Summers S."/>
            <person name="Rice S.A."/>
            <person name="Freckelton M.L."/>
            <person name="Nedved B.T."/>
            <person name="Hadfield M.G."/>
        </authorList>
    </citation>
    <scope>NUCLEOTIDE SEQUENCE [LARGE SCALE GENOMIC DNA]</scope>
    <source>
        <strain evidence="7">H3</strain>
    </source>
</reference>
<evidence type="ECO:0000256" key="1">
    <source>
        <dbReference type="ARBA" id="ARBA00005495"/>
    </source>
</evidence>